<proteinExistence type="predicted"/>
<comment type="subcellular location">
    <subcellularLocation>
        <location evidence="1 6">Nucleus</location>
    </subcellularLocation>
</comment>
<feature type="compositionally biased region" description="Low complexity" evidence="7">
    <location>
        <begin position="461"/>
        <end position="477"/>
    </location>
</feature>
<feature type="compositionally biased region" description="Basic and acidic residues" evidence="7">
    <location>
        <begin position="779"/>
        <end position="788"/>
    </location>
</feature>
<keyword evidence="2 6" id="KW-0378">Hydrolase</keyword>
<feature type="compositionally biased region" description="Basic and acidic residues" evidence="7">
    <location>
        <begin position="865"/>
        <end position="875"/>
    </location>
</feature>
<feature type="domain" description="FCP1 homology" evidence="9">
    <location>
        <begin position="153"/>
        <end position="372"/>
    </location>
</feature>
<keyword evidence="11" id="KW-1185">Reference proteome</keyword>
<dbReference type="InterPro" id="IPR004274">
    <property type="entry name" value="FCP1_dom"/>
</dbReference>
<feature type="region of interest" description="Disordered" evidence="7">
    <location>
        <begin position="645"/>
        <end position="875"/>
    </location>
</feature>
<dbReference type="SMART" id="SM00577">
    <property type="entry name" value="CPDc"/>
    <property type="match status" value="1"/>
</dbReference>
<evidence type="ECO:0000313" key="10">
    <source>
        <dbReference type="EMBL" id="TCD66479.1"/>
    </source>
</evidence>
<comment type="function">
    <text evidence="6">This promotes the activity of RNA polymerase II.</text>
</comment>
<dbReference type="SUPFAM" id="SSF52113">
    <property type="entry name" value="BRCT domain"/>
    <property type="match status" value="1"/>
</dbReference>
<dbReference type="PANTHER" id="PTHR23081:SF36">
    <property type="entry name" value="RNA POLYMERASE II SUBUNIT A C-TERMINAL DOMAIN PHOSPHATASE"/>
    <property type="match status" value="1"/>
</dbReference>
<feature type="compositionally biased region" description="Basic and acidic residues" evidence="7">
    <location>
        <begin position="818"/>
        <end position="829"/>
    </location>
</feature>
<feature type="compositionally biased region" description="Acidic residues" evidence="7">
    <location>
        <begin position="844"/>
        <end position="864"/>
    </location>
</feature>
<dbReference type="STRING" id="92696.A0A4R0RMR4"/>
<keyword evidence="3 6" id="KW-0539">Nucleus</keyword>
<accession>A0A4R0RMR4</accession>
<evidence type="ECO:0000256" key="3">
    <source>
        <dbReference type="ARBA" id="ARBA00023242"/>
    </source>
</evidence>
<feature type="region of interest" description="Disordered" evidence="7">
    <location>
        <begin position="192"/>
        <end position="213"/>
    </location>
</feature>
<evidence type="ECO:0000256" key="6">
    <source>
        <dbReference type="RuleBase" id="RU366066"/>
    </source>
</evidence>
<feature type="compositionally biased region" description="Acidic residues" evidence="7">
    <location>
        <begin position="673"/>
        <end position="682"/>
    </location>
</feature>
<organism evidence="10 11">
    <name type="scientific">Steccherinum ochraceum</name>
    <dbReference type="NCBI Taxonomy" id="92696"/>
    <lineage>
        <taxon>Eukaryota</taxon>
        <taxon>Fungi</taxon>
        <taxon>Dikarya</taxon>
        <taxon>Basidiomycota</taxon>
        <taxon>Agaricomycotina</taxon>
        <taxon>Agaricomycetes</taxon>
        <taxon>Polyporales</taxon>
        <taxon>Steccherinaceae</taxon>
        <taxon>Steccherinum</taxon>
    </lineage>
</organism>
<dbReference type="InterPro" id="IPR036412">
    <property type="entry name" value="HAD-like_sf"/>
</dbReference>
<feature type="compositionally biased region" description="Polar residues" evidence="7">
    <location>
        <begin position="748"/>
        <end position="760"/>
    </location>
</feature>
<dbReference type="CDD" id="cd07521">
    <property type="entry name" value="HAD_FCP1-like"/>
    <property type="match status" value="1"/>
</dbReference>
<dbReference type="GO" id="GO:0008420">
    <property type="term" value="F:RNA polymerase II CTD heptapeptide repeat phosphatase activity"/>
    <property type="evidence" value="ECO:0007669"/>
    <property type="project" value="UniProtKB-UniRule"/>
</dbReference>
<evidence type="ECO:0000313" key="11">
    <source>
        <dbReference type="Proteomes" id="UP000292702"/>
    </source>
</evidence>
<dbReference type="PANTHER" id="PTHR23081">
    <property type="entry name" value="RNA POLYMERASE II CTD PHOSPHATASE"/>
    <property type="match status" value="1"/>
</dbReference>
<dbReference type="Pfam" id="PF03031">
    <property type="entry name" value="NIF"/>
    <property type="match status" value="1"/>
</dbReference>
<dbReference type="PROSITE" id="PS50172">
    <property type="entry name" value="BRCT"/>
    <property type="match status" value="1"/>
</dbReference>
<comment type="caution">
    <text evidence="10">The sequence shown here is derived from an EMBL/GenBank/DDBJ whole genome shotgun (WGS) entry which is preliminary data.</text>
</comment>
<feature type="region of interest" description="Disordered" evidence="7">
    <location>
        <begin position="451"/>
        <end position="489"/>
    </location>
</feature>
<evidence type="ECO:0000256" key="7">
    <source>
        <dbReference type="SAM" id="MobiDB-lite"/>
    </source>
</evidence>
<evidence type="ECO:0000256" key="4">
    <source>
        <dbReference type="ARBA" id="ARBA00047761"/>
    </source>
</evidence>
<comment type="catalytic activity">
    <reaction evidence="5 6">
        <text>O-phospho-L-threonyl-[protein] + H2O = L-threonyl-[protein] + phosphate</text>
        <dbReference type="Rhea" id="RHEA:47004"/>
        <dbReference type="Rhea" id="RHEA-COMP:11060"/>
        <dbReference type="Rhea" id="RHEA-COMP:11605"/>
        <dbReference type="ChEBI" id="CHEBI:15377"/>
        <dbReference type="ChEBI" id="CHEBI:30013"/>
        <dbReference type="ChEBI" id="CHEBI:43474"/>
        <dbReference type="ChEBI" id="CHEBI:61977"/>
        <dbReference type="EC" id="3.1.3.16"/>
    </reaction>
</comment>
<name>A0A4R0RMR4_9APHY</name>
<dbReference type="InterPro" id="IPR001357">
    <property type="entry name" value="BRCT_dom"/>
</dbReference>
<dbReference type="EC" id="3.1.3.16" evidence="6"/>
<dbReference type="OrthoDB" id="10249888at2759"/>
<dbReference type="SUPFAM" id="SSF56784">
    <property type="entry name" value="HAD-like"/>
    <property type="match status" value="1"/>
</dbReference>
<feature type="region of interest" description="Disordered" evidence="7">
    <location>
        <begin position="397"/>
        <end position="430"/>
    </location>
</feature>
<feature type="compositionally biased region" description="Acidic residues" evidence="7">
    <location>
        <begin position="703"/>
        <end position="729"/>
    </location>
</feature>
<dbReference type="EMBL" id="RWJN01000133">
    <property type="protein sequence ID" value="TCD66479.1"/>
    <property type="molecule type" value="Genomic_DNA"/>
</dbReference>
<comment type="catalytic activity">
    <reaction evidence="4 6">
        <text>O-phospho-L-seryl-[protein] + H2O = L-seryl-[protein] + phosphate</text>
        <dbReference type="Rhea" id="RHEA:20629"/>
        <dbReference type="Rhea" id="RHEA-COMP:9863"/>
        <dbReference type="Rhea" id="RHEA-COMP:11604"/>
        <dbReference type="ChEBI" id="CHEBI:15377"/>
        <dbReference type="ChEBI" id="CHEBI:29999"/>
        <dbReference type="ChEBI" id="CHEBI:43474"/>
        <dbReference type="ChEBI" id="CHEBI:83421"/>
        <dbReference type="EC" id="3.1.3.16"/>
    </reaction>
</comment>
<dbReference type="AlphaFoldDB" id="A0A4R0RMR4"/>
<evidence type="ECO:0000259" key="9">
    <source>
        <dbReference type="PROSITE" id="PS50969"/>
    </source>
</evidence>
<dbReference type="GO" id="GO:0005634">
    <property type="term" value="C:nucleus"/>
    <property type="evidence" value="ECO:0007669"/>
    <property type="project" value="UniProtKB-SubCell"/>
</dbReference>
<reference evidence="10 11" key="1">
    <citation type="submission" date="2018-11" db="EMBL/GenBank/DDBJ databases">
        <title>Genome assembly of Steccherinum ochraceum LE-BIN_3174, the white-rot fungus of the Steccherinaceae family (The Residual Polyporoid clade, Polyporales, Basidiomycota).</title>
        <authorList>
            <person name="Fedorova T.V."/>
            <person name="Glazunova O.A."/>
            <person name="Landesman E.O."/>
            <person name="Moiseenko K.V."/>
            <person name="Psurtseva N.V."/>
            <person name="Savinova O.S."/>
            <person name="Shakhova N.V."/>
            <person name="Tyazhelova T.V."/>
            <person name="Vasina D.V."/>
        </authorList>
    </citation>
    <scope>NUCLEOTIDE SEQUENCE [LARGE SCALE GENOMIC DNA]</scope>
    <source>
        <strain evidence="10 11">LE-BIN_3174</strain>
    </source>
</reference>
<feature type="domain" description="BRCT" evidence="8">
    <location>
        <begin position="554"/>
        <end position="647"/>
    </location>
</feature>
<dbReference type="Proteomes" id="UP000292702">
    <property type="component" value="Unassembled WGS sequence"/>
</dbReference>
<dbReference type="Gene3D" id="3.40.50.1000">
    <property type="entry name" value="HAD superfamily/HAD-like"/>
    <property type="match status" value="1"/>
</dbReference>
<dbReference type="NCBIfam" id="TIGR02250">
    <property type="entry name" value="FCP1_euk"/>
    <property type="match status" value="1"/>
</dbReference>
<dbReference type="Gene3D" id="3.40.50.10190">
    <property type="entry name" value="BRCT domain"/>
    <property type="match status" value="1"/>
</dbReference>
<dbReference type="InterPro" id="IPR039189">
    <property type="entry name" value="Fcp1"/>
</dbReference>
<dbReference type="Pfam" id="PF12738">
    <property type="entry name" value="PTCB-BRCT"/>
    <property type="match status" value="1"/>
</dbReference>
<evidence type="ECO:0000256" key="1">
    <source>
        <dbReference type="ARBA" id="ARBA00004123"/>
    </source>
</evidence>
<dbReference type="InterPro" id="IPR036420">
    <property type="entry name" value="BRCT_dom_sf"/>
</dbReference>
<evidence type="ECO:0000259" key="8">
    <source>
        <dbReference type="PROSITE" id="PS50172"/>
    </source>
</evidence>
<dbReference type="InterPro" id="IPR023214">
    <property type="entry name" value="HAD_sf"/>
</dbReference>
<protein>
    <recommendedName>
        <fullName evidence="6">RNA polymerase II subunit A C-terminal domain phosphatase</fullName>
        <ecNumber evidence="6">3.1.3.16</ecNumber>
    </recommendedName>
</protein>
<evidence type="ECO:0000256" key="2">
    <source>
        <dbReference type="ARBA" id="ARBA00022801"/>
    </source>
</evidence>
<dbReference type="InterPro" id="IPR011947">
    <property type="entry name" value="FCP1_euk"/>
</dbReference>
<evidence type="ECO:0000256" key="5">
    <source>
        <dbReference type="ARBA" id="ARBA00048336"/>
    </source>
</evidence>
<sequence length="875" mass="95851">MSDPSDIYLPPHLPYPIKITALAAPEAAEVQRGTRLLSYSFTHVNADKPELRFGTWDASVEGSVAKWYLHVGDTISQRKARDSPALAVTEPCKHGIQLGGLCCICGKDMTDFDYTGFSDASRASIQMTHSASGPTVSFEEAQRIERETAEHLLKSRKLSLIVDLDQTIVHATVDPTVGEWIAEGEAWEARHANQNGSTSNGTTTPPDGSDEVNPNWDALKDVKKFKLGPEALGQTGKTGKNHSVESEGCMYYIKPRPGWQHFLSHTASKYEMHVYTMGTRAYAEEVCAAIDPDGKLFGGRILSRDESGSLTQKSLQRLFPCDQSMVVIIDDRADVWEWSPNLVKVIPYDFFVGIGDINSAFLPKLEPMTPALPQEAPQVLKPTSEADEFSEGADISSQLTEVTEESPSPPASSLTVDGSPTFEEVEQSEIVKNEILTRNHMALDQQVEERPLAKKQEELQTEAGTSTGSSNGTTPAAKGDASTSTAPKPAARKALLKNDDIELTRVQNLLDEVHRRYFVAHDAKGSNATPKRKPGRRLSKSQVDYDVRIIIPQLRQLTLDGVHILFSSVIPLDTRPESTEIWRTALAFGAQCYTELSAKITHVVAAKRGTVKVDSARRQGGIKIVWLSWFTDSVAFWHRQDESPYLMDPEPAHPSGGGPASPPSDPHQISSDPEPDADDWDEDARRPSGSRTGEGEGGGGEGLELDEVDWSAVNDEVEAAMNESDDEDERSERSVKFGNGSEDEGSWSDETNSMISSVHSTPRGKRKRLRSITPSDGGRSVEGERDALRSPLAKRKKIVADRSGQSKLKEAFSAADFKSGDDSSEDAKTSKASTPTGLDKMDEAMDEDEEDDEDDEEDGDDDDDFLARELGEDWG</sequence>
<feature type="compositionally biased region" description="Low complexity" evidence="7">
    <location>
        <begin position="195"/>
        <end position="206"/>
    </location>
</feature>
<gene>
    <name evidence="10" type="primary">FCP1</name>
    <name evidence="10" type="ORF">EIP91_001304</name>
</gene>
<dbReference type="CDD" id="cd17729">
    <property type="entry name" value="BRCT_CTDP1"/>
    <property type="match status" value="1"/>
</dbReference>
<dbReference type="PROSITE" id="PS50969">
    <property type="entry name" value="FCP1"/>
    <property type="match status" value="1"/>
</dbReference>